<evidence type="ECO:0000313" key="2">
    <source>
        <dbReference type="EMBL" id="MDB6373385.1"/>
    </source>
</evidence>
<dbReference type="InterPro" id="IPR011990">
    <property type="entry name" value="TPR-like_helical_dom_sf"/>
</dbReference>
<feature type="repeat" description="TPR" evidence="1">
    <location>
        <begin position="38"/>
        <end position="71"/>
    </location>
</feature>
<dbReference type="SUPFAM" id="SSF48452">
    <property type="entry name" value="TPR-like"/>
    <property type="match status" value="1"/>
</dbReference>
<accession>A0AAW6BNQ8</accession>
<gene>
    <name evidence="2" type="ORF">PH362_15920</name>
</gene>
<evidence type="ECO:0000313" key="3">
    <source>
        <dbReference type="Proteomes" id="UP001212996"/>
    </source>
</evidence>
<evidence type="ECO:0000256" key="1">
    <source>
        <dbReference type="PROSITE-ProRule" id="PRU00339"/>
    </source>
</evidence>
<dbReference type="Gene3D" id="1.25.40.10">
    <property type="entry name" value="Tetratricopeptide repeat domain"/>
    <property type="match status" value="1"/>
</dbReference>
<dbReference type="PROSITE" id="PS50005">
    <property type="entry name" value="TPR"/>
    <property type="match status" value="1"/>
</dbReference>
<sequence length="141" mass="16020">MIRKSLSGMMVVAVVVAMLLAGCFNQPTNGNQQRKVAAETRIQLGMAYLAKGNLPAARYHFDKVLLVKPDHYQAQLGMALYEQYSGQPEAARQRYKMAMQYAPGNDTVLYHYSVFLCEQEQYEEVKTLFTGSHADRRVCYQ</sequence>
<dbReference type="RefSeq" id="WP_228899740.1">
    <property type="nucleotide sequence ID" value="NZ_CAWQNU010000342.1"/>
</dbReference>
<name>A0AAW6BNQ8_9GAMM</name>
<dbReference type="AlphaFoldDB" id="A0AAW6BNQ8"/>
<dbReference type="InterPro" id="IPR019734">
    <property type="entry name" value="TPR_rpt"/>
</dbReference>
<protein>
    <submittedName>
        <fullName evidence="2">Fimbrial assembly protein</fullName>
    </submittedName>
</protein>
<dbReference type="SMART" id="SM00028">
    <property type="entry name" value="TPR"/>
    <property type="match status" value="2"/>
</dbReference>
<keyword evidence="1" id="KW-0802">TPR repeat</keyword>
<dbReference type="Proteomes" id="UP001212996">
    <property type="component" value="Unassembled WGS sequence"/>
</dbReference>
<organism evidence="2 3">
    <name type="scientific">Photorhabdus bodei</name>
    <dbReference type="NCBI Taxonomy" id="2029681"/>
    <lineage>
        <taxon>Bacteria</taxon>
        <taxon>Pseudomonadati</taxon>
        <taxon>Pseudomonadota</taxon>
        <taxon>Gammaproteobacteria</taxon>
        <taxon>Enterobacterales</taxon>
        <taxon>Morganellaceae</taxon>
        <taxon>Photorhabdus</taxon>
    </lineage>
</organism>
<reference evidence="2" key="1">
    <citation type="submission" date="2023-01" db="EMBL/GenBank/DDBJ databases">
        <title>Genome sequencing of Photorhabdus bodei 09-20.</title>
        <authorList>
            <person name="Kalindamar S."/>
            <person name="Kumru S."/>
        </authorList>
    </citation>
    <scope>NUCLEOTIDE SEQUENCE</scope>
    <source>
        <strain evidence="2">09-20</strain>
    </source>
</reference>
<dbReference type="EMBL" id="JAQMFO010000024">
    <property type="protein sequence ID" value="MDB6373385.1"/>
    <property type="molecule type" value="Genomic_DNA"/>
</dbReference>
<proteinExistence type="predicted"/>
<dbReference type="PROSITE" id="PS51257">
    <property type="entry name" value="PROKAR_LIPOPROTEIN"/>
    <property type="match status" value="1"/>
</dbReference>
<comment type="caution">
    <text evidence="2">The sequence shown here is derived from an EMBL/GenBank/DDBJ whole genome shotgun (WGS) entry which is preliminary data.</text>
</comment>